<comment type="caution">
    <text evidence="11">The sequence shown here is derived from an EMBL/GenBank/DDBJ whole genome shotgun (WGS) entry which is preliminary data.</text>
</comment>
<comment type="similarity">
    <text evidence="8">Belongs to the bacterial reverse transcriptase family.</text>
</comment>
<accession>A0A931SDK0</accession>
<evidence type="ECO:0000256" key="3">
    <source>
        <dbReference type="ARBA" id="ARBA00022695"/>
    </source>
</evidence>
<dbReference type="AlphaFoldDB" id="A0A931SDK0"/>
<evidence type="ECO:0000256" key="8">
    <source>
        <dbReference type="ARBA" id="ARBA00034120"/>
    </source>
</evidence>
<keyword evidence="6 11" id="KW-0695">RNA-directed DNA polymerase</keyword>
<comment type="catalytic activity">
    <reaction evidence="9">
        <text>DNA(n) + a 2'-deoxyribonucleoside 5'-triphosphate = DNA(n+1) + diphosphate</text>
        <dbReference type="Rhea" id="RHEA:22508"/>
        <dbReference type="Rhea" id="RHEA-COMP:17339"/>
        <dbReference type="Rhea" id="RHEA-COMP:17340"/>
        <dbReference type="ChEBI" id="CHEBI:33019"/>
        <dbReference type="ChEBI" id="CHEBI:61560"/>
        <dbReference type="ChEBI" id="CHEBI:173112"/>
        <dbReference type="EC" id="2.7.7.49"/>
    </reaction>
</comment>
<evidence type="ECO:0000256" key="7">
    <source>
        <dbReference type="ARBA" id="ARBA00023118"/>
    </source>
</evidence>
<dbReference type="EC" id="2.7.7.49" evidence="1"/>
<dbReference type="EMBL" id="JACOZA010000081">
    <property type="protein sequence ID" value="MBI2097114.1"/>
    <property type="molecule type" value="Genomic_DNA"/>
</dbReference>
<gene>
    <name evidence="11" type="ORF">HYT40_03140</name>
</gene>
<protein>
    <recommendedName>
        <fullName evidence="1">RNA-directed DNA polymerase</fullName>
        <ecNumber evidence="1">2.7.7.49</ecNumber>
    </recommendedName>
</protein>
<dbReference type="GO" id="GO:0046872">
    <property type="term" value="F:metal ion binding"/>
    <property type="evidence" value="ECO:0007669"/>
    <property type="project" value="UniProtKB-KW"/>
</dbReference>
<dbReference type="GO" id="GO:0003964">
    <property type="term" value="F:RNA-directed DNA polymerase activity"/>
    <property type="evidence" value="ECO:0007669"/>
    <property type="project" value="UniProtKB-KW"/>
</dbReference>
<reference evidence="11" key="1">
    <citation type="submission" date="2020-07" db="EMBL/GenBank/DDBJ databases">
        <title>Huge and variable diversity of episymbiotic CPR bacteria and DPANN archaea in groundwater ecosystems.</title>
        <authorList>
            <person name="He C.Y."/>
            <person name="Keren R."/>
            <person name="Whittaker M."/>
            <person name="Farag I.F."/>
            <person name="Doudna J."/>
            <person name="Cate J.H.D."/>
            <person name="Banfield J.F."/>
        </authorList>
    </citation>
    <scope>NUCLEOTIDE SEQUENCE</scope>
    <source>
        <strain evidence="11">NC_groundwater_193_Ag_S-0.1um_51_7</strain>
    </source>
</reference>
<dbReference type="InterPro" id="IPR000123">
    <property type="entry name" value="Reverse_transcriptase_msDNA"/>
</dbReference>
<dbReference type="Gene3D" id="3.30.70.270">
    <property type="match status" value="1"/>
</dbReference>
<dbReference type="CDD" id="cd03487">
    <property type="entry name" value="RT_Bac_retron_II"/>
    <property type="match status" value="1"/>
</dbReference>
<evidence type="ECO:0000256" key="2">
    <source>
        <dbReference type="ARBA" id="ARBA00022679"/>
    </source>
</evidence>
<feature type="domain" description="Reverse transcriptase" evidence="10">
    <location>
        <begin position="1"/>
        <end position="244"/>
    </location>
</feature>
<name>A0A931SDK0_9BACT</name>
<keyword evidence="4" id="KW-0479">Metal-binding</keyword>
<evidence type="ECO:0000256" key="4">
    <source>
        <dbReference type="ARBA" id="ARBA00022723"/>
    </source>
</evidence>
<dbReference type="InterPro" id="IPR051083">
    <property type="entry name" value="GrpII_Intron_Splice-Mob/Def"/>
</dbReference>
<proteinExistence type="inferred from homology"/>
<evidence type="ECO:0000256" key="9">
    <source>
        <dbReference type="ARBA" id="ARBA00048173"/>
    </source>
</evidence>
<dbReference type="Proteomes" id="UP000724148">
    <property type="component" value="Unassembled WGS sequence"/>
</dbReference>
<dbReference type="Pfam" id="PF00078">
    <property type="entry name" value="RVT_1"/>
    <property type="match status" value="1"/>
</dbReference>
<dbReference type="GO" id="GO:0051607">
    <property type="term" value="P:defense response to virus"/>
    <property type="evidence" value="ECO:0007669"/>
    <property type="project" value="UniProtKB-KW"/>
</dbReference>
<sequence length="366" mass="41856">MQQRLSDPYCYRAKQIPKRLGGLRTIDVPCPRLKKLQRRIHDFLLRRHYRPSRICHSFVGKFYDVARPARKRWIPGRSLFTNAWVHLGVPPGVSPRSKSRRIHWRIPRSLFSVDLKDAYPSIGVDHVFRIYQELTGDPWTAQILSTLSTWNGSLPQGAPTSPLLLNFACRELDGALAHEFTRGPYRLTRYVDDFVLTSTDPEISEATRERFVAIIEQHGFKINQAKTCYWRDTDRALRVTGINLFPQERHIGLPNVVQRQFRAALYYALKSLESIHAYALQRGVLDETTAMSLRGAEKQAWGLIYGVIGFTYQVYGAKIPRPIYAWIPELTARTGVTSDTLVAKIKKYPPIAAIQQIGEEIIGSSP</sequence>
<dbReference type="SUPFAM" id="SSF56672">
    <property type="entry name" value="DNA/RNA polymerases"/>
    <property type="match status" value="1"/>
</dbReference>
<evidence type="ECO:0000256" key="5">
    <source>
        <dbReference type="ARBA" id="ARBA00022842"/>
    </source>
</evidence>
<keyword evidence="5" id="KW-0460">Magnesium</keyword>
<dbReference type="PROSITE" id="PS50878">
    <property type="entry name" value="RT_POL"/>
    <property type="match status" value="1"/>
</dbReference>
<keyword evidence="7" id="KW-0051">Antiviral defense</keyword>
<evidence type="ECO:0000313" key="11">
    <source>
        <dbReference type="EMBL" id="MBI2097114.1"/>
    </source>
</evidence>
<dbReference type="PRINTS" id="PR00866">
    <property type="entry name" value="RNADNAPOLMS"/>
</dbReference>
<evidence type="ECO:0000256" key="1">
    <source>
        <dbReference type="ARBA" id="ARBA00012493"/>
    </source>
</evidence>
<dbReference type="Gene3D" id="3.10.10.10">
    <property type="entry name" value="HIV Type 1 Reverse Transcriptase, subunit A, domain 1"/>
    <property type="match status" value="1"/>
</dbReference>
<organism evidence="11 12">
    <name type="scientific">Candidatus Sungiibacteriota bacterium</name>
    <dbReference type="NCBI Taxonomy" id="2750080"/>
    <lineage>
        <taxon>Bacteria</taxon>
        <taxon>Candidatus Sungiibacteriota</taxon>
    </lineage>
</organism>
<evidence type="ECO:0000259" key="10">
    <source>
        <dbReference type="PROSITE" id="PS50878"/>
    </source>
</evidence>
<keyword evidence="3" id="KW-0548">Nucleotidyltransferase</keyword>
<keyword evidence="2" id="KW-0808">Transferase</keyword>
<dbReference type="GO" id="GO:0003723">
    <property type="term" value="F:RNA binding"/>
    <property type="evidence" value="ECO:0007669"/>
    <property type="project" value="InterPro"/>
</dbReference>
<evidence type="ECO:0000313" key="12">
    <source>
        <dbReference type="Proteomes" id="UP000724148"/>
    </source>
</evidence>
<dbReference type="InterPro" id="IPR043502">
    <property type="entry name" value="DNA/RNA_pol_sf"/>
</dbReference>
<evidence type="ECO:0000256" key="6">
    <source>
        <dbReference type="ARBA" id="ARBA00022918"/>
    </source>
</evidence>
<dbReference type="InterPro" id="IPR000477">
    <property type="entry name" value="RT_dom"/>
</dbReference>
<dbReference type="InterPro" id="IPR043128">
    <property type="entry name" value="Rev_trsase/Diguanyl_cyclase"/>
</dbReference>
<dbReference type="PANTHER" id="PTHR34047">
    <property type="entry name" value="NUCLEAR INTRON MATURASE 1, MITOCHONDRIAL-RELATED"/>
    <property type="match status" value="1"/>
</dbReference>